<evidence type="ECO:0000313" key="2">
    <source>
        <dbReference type="EMBL" id="KAF3423759.1"/>
    </source>
</evidence>
<protein>
    <submittedName>
        <fullName evidence="2">Uncharacterized protein</fullName>
    </submittedName>
</protein>
<dbReference type="SUPFAM" id="SSF69989">
    <property type="entry name" value="C-terminal domain of PLC-beta"/>
    <property type="match status" value="1"/>
</dbReference>
<dbReference type="AlphaFoldDB" id="A0A833RH39"/>
<sequence>MYHDDSETSLLSRLVDFMAALSDPGGFSKGAEKQAETMKGLGIEQTDSKAEAKKKEEEKAKKEEFKPEPITIDTLKREKTYKLGKKQLKELDTMRKKHLKERQTMQKNHCAAIDKLVKGKDKGALLQDANVKKVISEQTAQWSAMVERQRKEEWEMLRNQAEAGRDEYKKLIEIVQASQVKQLQAKHDKDIKDMNANQVKMSVETAKEVMNDKALKTKGDKDRRLREKKEQNTKKFMQERKTVQIKQGREKEKLKTIHEKQVANLDGDIQATIEMYTNEAMQLDISSKTEFFV</sequence>
<dbReference type="EMBL" id="WNWW01000541">
    <property type="protein sequence ID" value="KAF3423759.1"/>
    <property type="molecule type" value="Genomic_DNA"/>
</dbReference>
<feature type="compositionally biased region" description="Basic and acidic residues" evidence="1">
    <location>
        <begin position="46"/>
        <end position="65"/>
    </location>
</feature>
<dbReference type="Proteomes" id="UP000655588">
    <property type="component" value="Unassembled WGS sequence"/>
</dbReference>
<evidence type="ECO:0000313" key="3">
    <source>
        <dbReference type="Proteomes" id="UP000655588"/>
    </source>
</evidence>
<feature type="region of interest" description="Disordered" evidence="1">
    <location>
        <begin position="218"/>
        <end position="241"/>
    </location>
</feature>
<dbReference type="Gene3D" id="1.20.1230.10">
    <property type="entry name" value="Phospholipase C beta, distal C-terminal domain"/>
    <property type="match status" value="1"/>
</dbReference>
<comment type="caution">
    <text evidence="2">The sequence shown here is derived from an EMBL/GenBank/DDBJ whole genome shotgun (WGS) entry which is preliminary data.</text>
</comment>
<feature type="region of interest" description="Disordered" evidence="1">
    <location>
        <begin position="25"/>
        <end position="65"/>
    </location>
</feature>
<evidence type="ECO:0000256" key="1">
    <source>
        <dbReference type="SAM" id="MobiDB-lite"/>
    </source>
</evidence>
<gene>
    <name evidence="2" type="ORF">E2986_11780</name>
</gene>
<organism evidence="2 3">
    <name type="scientific">Frieseomelitta varia</name>
    <dbReference type="NCBI Taxonomy" id="561572"/>
    <lineage>
        <taxon>Eukaryota</taxon>
        <taxon>Metazoa</taxon>
        <taxon>Ecdysozoa</taxon>
        <taxon>Arthropoda</taxon>
        <taxon>Hexapoda</taxon>
        <taxon>Insecta</taxon>
        <taxon>Pterygota</taxon>
        <taxon>Neoptera</taxon>
        <taxon>Endopterygota</taxon>
        <taxon>Hymenoptera</taxon>
        <taxon>Apocrita</taxon>
        <taxon>Aculeata</taxon>
        <taxon>Apoidea</taxon>
        <taxon>Anthophila</taxon>
        <taxon>Apidae</taxon>
        <taxon>Frieseomelitta</taxon>
    </lineage>
</organism>
<keyword evidence="3" id="KW-1185">Reference proteome</keyword>
<accession>A0A833RH39</accession>
<reference evidence="2" key="1">
    <citation type="submission" date="2019-11" db="EMBL/GenBank/DDBJ databases">
        <title>The nuclear and mitochondrial genomes of Frieseomelitta varia - a highly eusocial stingless bee (Meliponini) with a permanently sterile worker caste.</title>
        <authorList>
            <person name="Freitas F.C.P."/>
            <person name="Lourenco A.P."/>
            <person name="Nunes F.M.F."/>
            <person name="Paschoal A.R."/>
            <person name="Abreu F.C.P."/>
            <person name="Barbin F.O."/>
            <person name="Bataglia L."/>
            <person name="Cardoso-Junior C.A.M."/>
            <person name="Cervoni M.S."/>
            <person name="Silva S.R."/>
            <person name="Dalarmi F."/>
            <person name="Del Lama M.A."/>
            <person name="Depintor T.S."/>
            <person name="Ferreira K.M."/>
            <person name="Goria P.S."/>
            <person name="Jaskot M.C."/>
            <person name="Lago D.C."/>
            <person name="Luna-Lucena D."/>
            <person name="Moda L.M."/>
            <person name="Nascimento L."/>
            <person name="Pedrino M."/>
            <person name="Rabico F.O."/>
            <person name="Sanches F.C."/>
            <person name="Santos D.E."/>
            <person name="Santos C.G."/>
            <person name="Vieira J."/>
            <person name="Lopes T.F."/>
            <person name="Barchuk A.R."/>
            <person name="Hartfelder K."/>
            <person name="Simoes Z.L.P."/>
            <person name="Bitondi M.M.G."/>
            <person name="Pinheiro D.G."/>
        </authorList>
    </citation>
    <scope>NUCLEOTIDE SEQUENCE</scope>
    <source>
        <strain evidence="2">USP_RPSP 00005682</strain>
        <tissue evidence="2">Whole individual</tissue>
    </source>
</reference>
<name>A0A833RH39_9HYME</name>
<dbReference type="InterPro" id="IPR042531">
    <property type="entry name" value="PLC-beta_C_sf"/>
</dbReference>
<proteinExistence type="predicted"/>